<dbReference type="Pfam" id="PF07862">
    <property type="entry name" value="Nif11"/>
    <property type="match status" value="1"/>
</dbReference>
<dbReference type="EMBL" id="WMIA01000044">
    <property type="protein sequence ID" value="MTF40708.1"/>
    <property type="molecule type" value="Genomic_DNA"/>
</dbReference>
<reference evidence="3 4" key="1">
    <citation type="submission" date="2019-11" db="EMBL/GenBank/DDBJ databases">
        <title>Isolation of a new High Light Tolerant Cyanobacteria.</title>
        <authorList>
            <person name="Dobson Z."/>
            <person name="Vaughn N."/>
            <person name="Vaughn M."/>
            <person name="Fromme P."/>
            <person name="Mazor Y."/>
        </authorList>
    </citation>
    <scope>NUCLEOTIDE SEQUENCE [LARGE SCALE GENOMIC DNA]</scope>
    <source>
        <strain evidence="3 4">0216</strain>
    </source>
</reference>
<accession>A0A844H0F0</accession>
<dbReference type="RefSeq" id="WP_155084760.1">
    <property type="nucleotide sequence ID" value="NZ_WMIA01000044.1"/>
</dbReference>
<dbReference type="InterPro" id="IPR022516">
    <property type="entry name" value="CHP03798_Ocin"/>
</dbReference>
<evidence type="ECO:0000259" key="2">
    <source>
        <dbReference type="Pfam" id="PF07862"/>
    </source>
</evidence>
<proteinExistence type="predicted"/>
<name>A0A844H0F0_9CHRO</name>
<evidence type="ECO:0000256" key="1">
    <source>
        <dbReference type="SAM" id="Phobius"/>
    </source>
</evidence>
<protein>
    <submittedName>
        <fullName evidence="3">Nif11-like leader peptide family natural product</fullName>
    </submittedName>
</protein>
<comment type="caution">
    <text evidence="3">The sequence shown here is derived from an EMBL/GenBank/DDBJ whole genome shotgun (WGS) entry which is preliminary data.</text>
</comment>
<gene>
    <name evidence="3" type="ORF">GGC33_17515</name>
</gene>
<keyword evidence="1" id="KW-0472">Membrane</keyword>
<dbReference type="AlphaFoldDB" id="A0A844H0F0"/>
<evidence type="ECO:0000313" key="4">
    <source>
        <dbReference type="Proteomes" id="UP000437131"/>
    </source>
</evidence>
<keyword evidence="1" id="KW-1133">Transmembrane helix</keyword>
<dbReference type="InterPro" id="IPR012903">
    <property type="entry name" value="Nif11"/>
</dbReference>
<sequence length="116" mass="12632">MSKEAVISFLDAVPQNEELQQKLVAILESSENDREDAAQLANEYGYDITPDELWTEIQKRQQETKVRQEAGELTDEELEAVAGGELLVATIASTVAMTVSVGGSIAVGILAPKIKW</sequence>
<keyword evidence="1" id="KW-0812">Transmembrane</keyword>
<feature type="transmembrane region" description="Helical" evidence="1">
    <location>
        <begin position="86"/>
        <end position="111"/>
    </location>
</feature>
<dbReference type="Proteomes" id="UP000437131">
    <property type="component" value="Unassembled WGS sequence"/>
</dbReference>
<dbReference type="NCBIfam" id="TIGR03798">
    <property type="entry name" value="leader_Nif11"/>
    <property type="match status" value="1"/>
</dbReference>
<organism evidence="3 4">
    <name type="scientific">Cyanobacterium aponinum 0216</name>
    <dbReference type="NCBI Taxonomy" id="2676140"/>
    <lineage>
        <taxon>Bacteria</taxon>
        <taxon>Bacillati</taxon>
        <taxon>Cyanobacteriota</taxon>
        <taxon>Cyanophyceae</taxon>
        <taxon>Oscillatoriophycideae</taxon>
        <taxon>Chroococcales</taxon>
        <taxon>Geminocystaceae</taxon>
        <taxon>Cyanobacterium</taxon>
    </lineage>
</organism>
<evidence type="ECO:0000313" key="3">
    <source>
        <dbReference type="EMBL" id="MTF40708.1"/>
    </source>
</evidence>
<feature type="domain" description="Nif11" evidence="2">
    <location>
        <begin position="1"/>
        <end position="53"/>
    </location>
</feature>